<feature type="signal peptide" evidence="3">
    <location>
        <begin position="1"/>
        <end position="20"/>
    </location>
</feature>
<dbReference type="Gene3D" id="2.40.50.170">
    <property type="entry name" value="Cysteine proteinases. Chain C"/>
    <property type="match status" value="1"/>
</dbReference>
<evidence type="ECO:0000313" key="6">
    <source>
        <dbReference type="EnsemblMetazoa" id="XP_030843535"/>
    </source>
</evidence>
<dbReference type="Proteomes" id="UP000007110">
    <property type="component" value="Unassembled WGS sequence"/>
</dbReference>
<organism evidence="6 7">
    <name type="scientific">Strongylocentrotus purpuratus</name>
    <name type="common">Purple sea urchin</name>
    <dbReference type="NCBI Taxonomy" id="7668"/>
    <lineage>
        <taxon>Eukaryota</taxon>
        <taxon>Metazoa</taxon>
        <taxon>Echinodermata</taxon>
        <taxon>Eleutherozoa</taxon>
        <taxon>Echinozoa</taxon>
        <taxon>Echinoidea</taxon>
        <taxon>Euechinoidea</taxon>
        <taxon>Echinacea</taxon>
        <taxon>Camarodonta</taxon>
        <taxon>Echinidea</taxon>
        <taxon>Strongylocentrotidae</taxon>
        <taxon>Strongylocentrotus</taxon>
    </lineage>
</organism>
<dbReference type="InParanoid" id="A0A7M7P042"/>
<feature type="compositionally biased region" description="Low complexity" evidence="2">
    <location>
        <begin position="108"/>
        <end position="120"/>
    </location>
</feature>
<dbReference type="GO" id="GO:0008234">
    <property type="term" value="F:cysteine-type peptidase activity"/>
    <property type="evidence" value="ECO:0007669"/>
    <property type="project" value="InterPro"/>
</dbReference>
<evidence type="ECO:0000259" key="4">
    <source>
        <dbReference type="SMART" id="SM00645"/>
    </source>
</evidence>
<evidence type="ECO:0000259" key="5">
    <source>
        <dbReference type="SMART" id="SM00848"/>
    </source>
</evidence>
<dbReference type="Gene3D" id="3.90.70.10">
    <property type="entry name" value="Cysteine proteinases"/>
    <property type="match status" value="1"/>
</dbReference>
<dbReference type="OrthoDB" id="65740at2759"/>
<dbReference type="Pfam" id="PF08246">
    <property type="entry name" value="Inhibitor_I29"/>
    <property type="match status" value="1"/>
</dbReference>
<dbReference type="RefSeq" id="XP_030843535.1">
    <property type="nucleotide sequence ID" value="XM_030987675.1"/>
</dbReference>
<dbReference type="InterPro" id="IPR038765">
    <property type="entry name" value="Papain-like_cys_pep_sf"/>
</dbReference>
<evidence type="ECO:0000256" key="3">
    <source>
        <dbReference type="SAM" id="SignalP"/>
    </source>
</evidence>
<feature type="region of interest" description="Disordered" evidence="2">
    <location>
        <begin position="103"/>
        <end position="136"/>
    </location>
</feature>
<dbReference type="SMART" id="SM00848">
    <property type="entry name" value="Inhibitor_I29"/>
    <property type="match status" value="1"/>
</dbReference>
<reference evidence="7" key="1">
    <citation type="submission" date="2015-02" db="EMBL/GenBank/DDBJ databases">
        <title>Genome sequencing for Strongylocentrotus purpuratus.</title>
        <authorList>
            <person name="Murali S."/>
            <person name="Liu Y."/>
            <person name="Vee V."/>
            <person name="English A."/>
            <person name="Wang M."/>
            <person name="Skinner E."/>
            <person name="Han Y."/>
            <person name="Muzny D.M."/>
            <person name="Worley K.C."/>
            <person name="Gibbs R.A."/>
        </authorList>
    </citation>
    <scope>NUCLEOTIDE SEQUENCE</scope>
</reference>
<dbReference type="Pfam" id="PF00112">
    <property type="entry name" value="Peptidase_C1"/>
    <property type="match status" value="2"/>
</dbReference>
<proteinExistence type="inferred from homology"/>
<dbReference type="EnsemblMetazoa" id="XM_030987675">
    <property type="protein sequence ID" value="XP_030843535"/>
    <property type="gene ID" value="LOC590693"/>
</dbReference>
<dbReference type="KEGG" id="spu:590693"/>
<keyword evidence="3" id="KW-0732">Signal</keyword>
<feature type="domain" description="Cathepsin propeptide inhibitor" evidence="5">
    <location>
        <begin position="28"/>
        <end position="88"/>
    </location>
</feature>
<evidence type="ECO:0000256" key="1">
    <source>
        <dbReference type="ARBA" id="ARBA00008455"/>
    </source>
</evidence>
<dbReference type="InterPro" id="IPR013201">
    <property type="entry name" value="Prot_inhib_I29"/>
</dbReference>
<feature type="chain" id="PRO_5029839645" evidence="3">
    <location>
        <begin position="21"/>
        <end position="346"/>
    </location>
</feature>
<protein>
    <submittedName>
        <fullName evidence="6">Uncharacterized protein</fullName>
    </submittedName>
</protein>
<reference evidence="6" key="2">
    <citation type="submission" date="2021-01" db="UniProtKB">
        <authorList>
            <consortium name="EnsemblMetazoa"/>
        </authorList>
    </citation>
    <scope>IDENTIFICATION</scope>
</reference>
<evidence type="ECO:0000256" key="2">
    <source>
        <dbReference type="SAM" id="MobiDB-lite"/>
    </source>
</evidence>
<dbReference type="InterPro" id="IPR013128">
    <property type="entry name" value="Peptidase_C1A"/>
</dbReference>
<sequence length="346" mass="38553">MARNLVIIAVLVVVSYESYGRPSESIAWTSWKAQHGRRYSTKEEELSRWRTWVKNNRLVDENNRAYDEGRRSLKMAMNEFADQDMSKIRNKFEVKAKLLNTETKRKSSVTSSSSSTLPSSWDRRKEGKVNPVRNQGQMDSALPMNIADAVASYSSIYNQTYLYALSVDEVVDCCLPDPIEDPHVFDCVHDHDGLCLDGSYHSGSAPNVCNNASCKAVASCNVGKFVTQGNESALTEAVYFTPVVVAIDASQPSFQLYVSGVYSDPNCSSTLRCFFGGDRVLDMQEHIGKTMFAQIYKSNVTANSSKSQEDLKVCGEEWGENGYINIARNHNNMCGIATDAIYPSNK</sequence>
<dbReference type="SUPFAM" id="SSF54001">
    <property type="entry name" value="Cysteine proteinases"/>
    <property type="match status" value="2"/>
</dbReference>
<dbReference type="GO" id="GO:0006508">
    <property type="term" value="P:proteolysis"/>
    <property type="evidence" value="ECO:0007669"/>
    <property type="project" value="InterPro"/>
</dbReference>
<dbReference type="SMART" id="SM00645">
    <property type="entry name" value="Pept_C1"/>
    <property type="match status" value="1"/>
</dbReference>
<accession>A0A7M7P042</accession>
<dbReference type="PANTHER" id="PTHR12411">
    <property type="entry name" value="CYSTEINE PROTEASE FAMILY C1-RELATED"/>
    <property type="match status" value="1"/>
</dbReference>
<evidence type="ECO:0000313" key="7">
    <source>
        <dbReference type="Proteomes" id="UP000007110"/>
    </source>
</evidence>
<feature type="domain" description="Peptidase C1A papain C-terminal" evidence="4">
    <location>
        <begin position="117"/>
        <end position="344"/>
    </location>
</feature>
<name>A0A7M7P042_STRPU</name>
<dbReference type="InterPro" id="IPR000668">
    <property type="entry name" value="Peptidase_C1A_C"/>
</dbReference>
<comment type="similarity">
    <text evidence="1">Belongs to the peptidase C1 family.</text>
</comment>
<dbReference type="AlphaFoldDB" id="A0A7M7P042"/>
<dbReference type="GeneID" id="590693"/>
<keyword evidence="7" id="KW-1185">Reference proteome</keyword>